<comment type="caution">
    <text evidence="1">The sequence shown here is derived from an EMBL/GenBank/DDBJ whole genome shotgun (WGS) entry which is preliminary data.</text>
</comment>
<dbReference type="AlphaFoldDB" id="A0A645IZE1"/>
<gene>
    <name evidence="1" type="ORF">SDC9_204227</name>
</gene>
<accession>A0A645IZE1</accession>
<name>A0A645IZE1_9ZZZZ</name>
<organism evidence="1">
    <name type="scientific">bioreactor metagenome</name>
    <dbReference type="NCBI Taxonomy" id="1076179"/>
    <lineage>
        <taxon>unclassified sequences</taxon>
        <taxon>metagenomes</taxon>
        <taxon>ecological metagenomes</taxon>
    </lineage>
</organism>
<sequence>MDGTVLFQRVAGTEAVFYHHQRQAVTVVNFVQCIAQALRVDLPAPFAGLQIWVLKAARKVAAGLRRALVGGDAVGHVVAQRVKIDRARL</sequence>
<dbReference type="EMBL" id="VSSQ01126984">
    <property type="protein sequence ID" value="MPN56537.1"/>
    <property type="molecule type" value="Genomic_DNA"/>
</dbReference>
<reference evidence="1" key="1">
    <citation type="submission" date="2019-08" db="EMBL/GenBank/DDBJ databases">
        <authorList>
            <person name="Kucharzyk K."/>
            <person name="Murdoch R.W."/>
            <person name="Higgins S."/>
            <person name="Loffler F."/>
        </authorList>
    </citation>
    <scope>NUCLEOTIDE SEQUENCE</scope>
</reference>
<protein>
    <submittedName>
        <fullName evidence="1">Uncharacterized protein</fullName>
    </submittedName>
</protein>
<evidence type="ECO:0000313" key="1">
    <source>
        <dbReference type="EMBL" id="MPN56537.1"/>
    </source>
</evidence>
<proteinExistence type="predicted"/>